<comment type="similarity">
    <text evidence="2 8">Belongs to the FAN1 family.</text>
</comment>
<feature type="compositionally biased region" description="Low complexity" evidence="9">
    <location>
        <begin position="962"/>
        <end position="973"/>
    </location>
</feature>
<evidence type="ECO:0000313" key="11">
    <source>
        <dbReference type="EMBL" id="KAJ7099557.1"/>
    </source>
</evidence>
<gene>
    <name evidence="11" type="ORF">B0H15DRAFT_820731</name>
</gene>
<protein>
    <recommendedName>
        <fullName evidence="8">Fanconi-associated nuclease</fullName>
        <ecNumber evidence="8">3.1.4.1</ecNumber>
    </recommendedName>
</protein>
<dbReference type="GO" id="GO:0036297">
    <property type="term" value="P:interstrand cross-link repair"/>
    <property type="evidence" value="ECO:0007669"/>
    <property type="project" value="InterPro"/>
</dbReference>
<evidence type="ECO:0000256" key="3">
    <source>
        <dbReference type="ARBA" id="ARBA00022722"/>
    </source>
</evidence>
<dbReference type="InterPro" id="IPR014883">
    <property type="entry name" value="VRR_NUC"/>
</dbReference>
<evidence type="ECO:0000256" key="8">
    <source>
        <dbReference type="RuleBase" id="RU365033"/>
    </source>
</evidence>
<sequence>MNRGAGRTILDLIFGRGEDSPDEHDIDEAEKSRETEPDTSVDGCKTWKRPSLYVHVVECAINKIGESEGERRLFTDEEWDFLNVIAKLDYHSRFILIRLIMRKPGWHRLANLQSYASEVGPDGVLPACQQLCQALRPVVMDVDEEDDGIIDLTLDSDDEDDSSSPQPIAGPSSLRFQSPPDVCLTYLCQDEKDLSTLDGLRALNLAEIKTLCKTMKISHTKLKKDELITALINGASTQSILTFTPNPKSKGNWKGKSRASGLRQTTLPFAAKDICAQTNRLRHLMLCATGKCIRVNPYIRSLFLRLHIIWFRSTELPDSLFLHALLAGFNKRTFATYVHVRDPAIWGTREKYLEYETALQIEATVDEILKPEPKSARAVHTPAPEVGARFITPGTPGLDFLRSLTTPARTPGAQSDAEDDGEATLDFDVVEDTVAEQKAKMVKRILDEHVLAKWKELASAASENGAVRKPGLERFESGFVYTRIVRKCGQALATLKEFSYEKDLLDMLLAQRFWRRGRRAAWYDRRALLQMNYLCKNGDGTKNMDVLRQARDGIIEALGDDHTATVLRPSLIRRLDRVEKILKLSAADKAKHSGLVLQKPDEVSFSAVRIWDHPDGSGKVKGKENNGPSIAAYLVTPVSIETPAAAERINTSEPKKKSASWSWKGKSIWEGKEGPVNVETRALEYYAELGFKGFHSETQILTTLFALLFWDIIFAPVQAAFETPWQFGPLDIGEDAFYYARQELIEKRLHEIDDGQARAILEVHDDLHRERKTCCIGVRWQVCGRDELVEIVECLGGHALSSICRLFCEDYEGRSSGVPDLIVWNPATKECKFVEVKGPGDSLSENQKLWSDALLTARCAVEVCHVVDPKAKKKKVKSVVKKTPKLRENFGAALASTSRVRAGADSAESESDVEGASEVPIVIGDDEAWVPSTASRKPLPPRSPKRRRRSAANDDLPHFALSESPEPSAISPASKKRRTV</sequence>
<evidence type="ECO:0000256" key="2">
    <source>
        <dbReference type="ARBA" id="ARBA00005533"/>
    </source>
</evidence>
<keyword evidence="5 8" id="KW-0378">Hydrolase</keyword>
<comment type="subcellular location">
    <subcellularLocation>
        <location evidence="8">Nucleus</location>
    </subcellularLocation>
</comment>
<dbReference type="Gene3D" id="3.40.1350.10">
    <property type="match status" value="1"/>
</dbReference>
<dbReference type="SMART" id="SM00990">
    <property type="entry name" value="VRR_NUC"/>
    <property type="match status" value="1"/>
</dbReference>
<dbReference type="InterPro" id="IPR011856">
    <property type="entry name" value="tRNA_endonuc-like_dom_sf"/>
</dbReference>
<dbReference type="GO" id="GO:0008409">
    <property type="term" value="F:5'-3' exonuclease activity"/>
    <property type="evidence" value="ECO:0007669"/>
    <property type="project" value="TreeGrafter"/>
</dbReference>
<keyword evidence="8" id="KW-0539">Nucleus</keyword>
<evidence type="ECO:0000256" key="9">
    <source>
        <dbReference type="SAM" id="MobiDB-lite"/>
    </source>
</evidence>
<evidence type="ECO:0000313" key="12">
    <source>
        <dbReference type="Proteomes" id="UP001222325"/>
    </source>
</evidence>
<comment type="function">
    <text evidence="8">Nuclease required for the repair of DNA interstrand cross-links (ICL). Acts as a 5'-3' exonuclease that anchors at a cut end of DNA and cleaves DNA successively at every third nucleotide, allowing to excise an ICL from one strand through flanking incisions.</text>
</comment>
<feature type="domain" description="VRR-NUC" evidence="10">
    <location>
        <begin position="752"/>
        <end position="868"/>
    </location>
</feature>
<dbReference type="InterPro" id="IPR049132">
    <property type="entry name" value="FAN1-like_euk"/>
</dbReference>
<dbReference type="InterPro" id="IPR049126">
    <property type="entry name" value="FAN1-like_TPR"/>
</dbReference>
<feature type="region of interest" description="Disordered" evidence="9">
    <location>
        <begin position="897"/>
        <end position="980"/>
    </location>
</feature>
<keyword evidence="6 8" id="KW-0460">Magnesium</keyword>
<evidence type="ECO:0000256" key="1">
    <source>
        <dbReference type="ARBA" id="ARBA00000983"/>
    </source>
</evidence>
<comment type="cofactor">
    <cofactor evidence="8">
        <name>Mg(2+)</name>
        <dbReference type="ChEBI" id="CHEBI:18420"/>
    </cofactor>
    <cofactor evidence="8">
        <name>Mn(2+)</name>
        <dbReference type="ChEBI" id="CHEBI:29035"/>
    </cofactor>
</comment>
<dbReference type="AlphaFoldDB" id="A0AAD6UFL9"/>
<feature type="region of interest" description="Disordered" evidence="9">
    <location>
        <begin position="15"/>
        <end position="42"/>
    </location>
</feature>
<dbReference type="PANTHER" id="PTHR15749">
    <property type="entry name" value="FANCONI-ASSOCIATED NUCLEASE 1"/>
    <property type="match status" value="1"/>
</dbReference>
<dbReference type="GO" id="GO:0005634">
    <property type="term" value="C:nucleus"/>
    <property type="evidence" value="ECO:0007669"/>
    <property type="project" value="UniProtKB-SubCell"/>
</dbReference>
<dbReference type="PANTHER" id="PTHR15749:SF4">
    <property type="entry name" value="FANCONI-ASSOCIATED NUCLEASE 1"/>
    <property type="match status" value="1"/>
</dbReference>
<keyword evidence="8" id="KW-0227">DNA damage</keyword>
<keyword evidence="7 8" id="KW-0464">Manganese</keyword>
<dbReference type="EC" id="3.1.4.1" evidence="8"/>
<feature type="compositionally biased region" description="Acidic residues" evidence="9">
    <location>
        <begin position="152"/>
        <end position="162"/>
    </location>
</feature>
<dbReference type="Proteomes" id="UP001222325">
    <property type="component" value="Unassembled WGS sequence"/>
</dbReference>
<keyword evidence="3 8" id="KW-0540">Nuclease</keyword>
<dbReference type="Pfam" id="PF21170">
    <property type="entry name" value="FAN1_TPR"/>
    <property type="match status" value="1"/>
</dbReference>
<evidence type="ECO:0000256" key="4">
    <source>
        <dbReference type="ARBA" id="ARBA00022723"/>
    </source>
</evidence>
<dbReference type="CDD" id="cd22326">
    <property type="entry name" value="FAN1-like"/>
    <property type="match status" value="1"/>
</dbReference>
<proteinExistence type="inferred from homology"/>
<comment type="catalytic activity">
    <reaction evidence="1 8">
        <text>Hydrolytically removes 5'-nucleotides successively from the 3'-hydroxy termini of 3'-hydroxy-terminated oligonucleotides.</text>
        <dbReference type="EC" id="3.1.4.1"/>
    </reaction>
</comment>
<dbReference type="GO" id="GO:0070336">
    <property type="term" value="F:flap-structured DNA binding"/>
    <property type="evidence" value="ECO:0007669"/>
    <property type="project" value="TreeGrafter"/>
</dbReference>
<dbReference type="GO" id="GO:0004528">
    <property type="term" value="F:phosphodiesterase I activity"/>
    <property type="evidence" value="ECO:0007669"/>
    <property type="project" value="UniProtKB-EC"/>
</dbReference>
<keyword evidence="8" id="KW-0234">DNA repair</keyword>
<dbReference type="GO" id="GO:0017108">
    <property type="term" value="F:5'-flap endonuclease activity"/>
    <property type="evidence" value="ECO:0007669"/>
    <property type="project" value="TreeGrafter"/>
</dbReference>
<evidence type="ECO:0000256" key="5">
    <source>
        <dbReference type="ARBA" id="ARBA00022801"/>
    </source>
</evidence>
<evidence type="ECO:0000256" key="6">
    <source>
        <dbReference type="ARBA" id="ARBA00022842"/>
    </source>
</evidence>
<organism evidence="11 12">
    <name type="scientific">Mycena belliarum</name>
    <dbReference type="NCBI Taxonomy" id="1033014"/>
    <lineage>
        <taxon>Eukaryota</taxon>
        <taxon>Fungi</taxon>
        <taxon>Dikarya</taxon>
        <taxon>Basidiomycota</taxon>
        <taxon>Agaricomycotina</taxon>
        <taxon>Agaricomycetes</taxon>
        <taxon>Agaricomycetidae</taxon>
        <taxon>Agaricales</taxon>
        <taxon>Marasmiineae</taxon>
        <taxon>Mycenaceae</taxon>
        <taxon>Mycena</taxon>
    </lineage>
</organism>
<keyword evidence="12" id="KW-1185">Reference proteome</keyword>
<comment type="caution">
    <text evidence="11">The sequence shown here is derived from an EMBL/GenBank/DDBJ whole genome shotgun (WGS) entry which is preliminary data.</text>
</comment>
<reference evidence="11" key="1">
    <citation type="submission" date="2023-03" db="EMBL/GenBank/DDBJ databases">
        <title>Massive genome expansion in bonnet fungi (Mycena s.s.) driven by repeated elements and novel gene families across ecological guilds.</title>
        <authorList>
            <consortium name="Lawrence Berkeley National Laboratory"/>
            <person name="Harder C.B."/>
            <person name="Miyauchi S."/>
            <person name="Viragh M."/>
            <person name="Kuo A."/>
            <person name="Thoen E."/>
            <person name="Andreopoulos B."/>
            <person name="Lu D."/>
            <person name="Skrede I."/>
            <person name="Drula E."/>
            <person name="Henrissat B."/>
            <person name="Morin E."/>
            <person name="Kohler A."/>
            <person name="Barry K."/>
            <person name="LaButti K."/>
            <person name="Morin E."/>
            <person name="Salamov A."/>
            <person name="Lipzen A."/>
            <person name="Mereny Z."/>
            <person name="Hegedus B."/>
            <person name="Baldrian P."/>
            <person name="Stursova M."/>
            <person name="Weitz H."/>
            <person name="Taylor A."/>
            <person name="Grigoriev I.V."/>
            <person name="Nagy L.G."/>
            <person name="Martin F."/>
            <person name="Kauserud H."/>
        </authorList>
    </citation>
    <scope>NUCLEOTIDE SEQUENCE</scope>
    <source>
        <strain evidence="11">CBHHK173m</strain>
    </source>
</reference>
<name>A0AAD6UFL9_9AGAR</name>
<dbReference type="EMBL" id="JARJCN010000007">
    <property type="protein sequence ID" value="KAJ7099557.1"/>
    <property type="molecule type" value="Genomic_DNA"/>
</dbReference>
<accession>A0AAD6UFL9</accession>
<dbReference type="InterPro" id="IPR033315">
    <property type="entry name" value="Fan1-like"/>
</dbReference>
<feature type="region of interest" description="Disordered" evidence="9">
    <location>
        <begin position="152"/>
        <end position="176"/>
    </location>
</feature>
<evidence type="ECO:0000256" key="7">
    <source>
        <dbReference type="ARBA" id="ARBA00023211"/>
    </source>
</evidence>
<keyword evidence="4 8" id="KW-0479">Metal-binding</keyword>
<dbReference type="Pfam" id="PF08774">
    <property type="entry name" value="VRR_NUC"/>
    <property type="match status" value="1"/>
</dbReference>
<evidence type="ECO:0000259" key="10">
    <source>
        <dbReference type="SMART" id="SM00990"/>
    </source>
</evidence>
<dbReference type="GO" id="GO:0046872">
    <property type="term" value="F:metal ion binding"/>
    <property type="evidence" value="ECO:0007669"/>
    <property type="project" value="UniProtKB-KW"/>
</dbReference>